<reference evidence="7" key="2">
    <citation type="submission" date="2020-10" db="UniProtKB">
        <authorList>
            <consortium name="WormBaseParasite"/>
        </authorList>
    </citation>
    <scope>IDENTIFICATION</scope>
</reference>
<name>A0A7E5A0D6_PANRE</name>
<reference evidence="6" key="1">
    <citation type="journal article" date="2013" name="Genetics">
        <title>The draft genome and transcriptome of Panagrellus redivivus are shaped by the harsh demands of a free-living lifestyle.</title>
        <authorList>
            <person name="Srinivasan J."/>
            <person name="Dillman A.R."/>
            <person name="Macchietto M.G."/>
            <person name="Heikkinen L."/>
            <person name="Lakso M."/>
            <person name="Fracchia K.M."/>
            <person name="Antoshechkin I."/>
            <person name="Mortazavi A."/>
            <person name="Wong G."/>
            <person name="Sternberg P.W."/>
        </authorList>
    </citation>
    <scope>NUCLEOTIDE SEQUENCE [LARGE SCALE GENOMIC DNA]</scope>
    <source>
        <strain evidence="6">MT8872</strain>
    </source>
</reference>
<feature type="compositionally biased region" description="Polar residues" evidence="4">
    <location>
        <begin position="288"/>
        <end position="303"/>
    </location>
</feature>
<proteinExistence type="predicted"/>
<dbReference type="AlphaFoldDB" id="A0A7E5A0D6"/>
<feature type="domain" description="BED-type" evidence="5">
    <location>
        <begin position="84"/>
        <end position="121"/>
    </location>
</feature>
<evidence type="ECO:0000259" key="5">
    <source>
        <dbReference type="Pfam" id="PF02892"/>
    </source>
</evidence>
<dbReference type="WBParaSite" id="Pan_g614.t1">
    <property type="protein sequence ID" value="Pan_g614.t1"/>
    <property type="gene ID" value="Pan_g614"/>
</dbReference>
<evidence type="ECO:0000256" key="4">
    <source>
        <dbReference type="SAM" id="MobiDB-lite"/>
    </source>
</evidence>
<dbReference type="Pfam" id="PF02892">
    <property type="entry name" value="zf-BED"/>
    <property type="match status" value="1"/>
</dbReference>
<dbReference type="Proteomes" id="UP000492821">
    <property type="component" value="Unassembled WGS sequence"/>
</dbReference>
<organism evidence="6 7">
    <name type="scientific">Panagrellus redivivus</name>
    <name type="common">Microworm</name>
    <dbReference type="NCBI Taxonomy" id="6233"/>
    <lineage>
        <taxon>Eukaryota</taxon>
        <taxon>Metazoa</taxon>
        <taxon>Ecdysozoa</taxon>
        <taxon>Nematoda</taxon>
        <taxon>Chromadorea</taxon>
        <taxon>Rhabditida</taxon>
        <taxon>Tylenchina</taxon>
        <taxon>Panagrolaimomorpha</taxon>
        <taxon>Panagrolaimoidea</taxon>
        <taxon>Panagrolaimidae</taxon>
        <taxon>Panagrellus</taxon>
    </lineage>
</organism>
<feature type="region of interest" description="Disordered" evidence="4">
    <location>
        <begin position="220"/>
        <end position="243"/>
    </location>
</feature>
<feature type="region of interest" description="Disordered" evidence="4">
    <location>
        <begin position="386"/>
        <end position="409"/>
    </location>
</feature>
<sequence length="409" mass="45220">MFSPDGNRVPHPGWLHYDFDFDDETTIACQSCPQHFDRQEAMSALLAHIMIVHNSNDCYSFKKSTGFFGHERVLLKLDKHHPGWKYFEALNESSVACRMCKKAQVNVDVGRLLKHLQRAHPLSNFTDFRGAVFDLDGDSNGINVRQVKREKREPVPEDGGGTLPVANNNNSVDDKSQIVRIVSGEATSSTALPSIAATAALSTPLVGFVALPQSQIPSDPIAPSNSTLPSAESATLPQPPSIRTTLQDDAALPLNEGAAVPPTSPLHRTSESNSESSESSEDSDVSEYNPNRPTAANTKGTLTESGFHLHTVTDRMTRKWHYQKKLPLSAFKKPKDLVFYRSYWTNGCQKRYFKCGQQSVRCPYRMLAVNNKDWIKLFRYRHHSHPVNESSSSSSSESAPSSSQSSSSG</sequence>
<feature type="compositionally biased region" description="Low complexity" evidence="4">
    <location>
        <begin position="390"/>
        <end position="409"/>
    </location>
</feature>
<dbReference type="GO" id="GO:0008270">
    <property type="term" value="F:zinc ion binding"/>
    <property type="evidence" value="ECO:0007669"/>
    <property type="project" value="UniProtKB-KW"/>
</dbReference>
<protein>
    <submittedName>
        <fullName evidence="7">BED-type domain-containing protein</fullName>
    </submittedName>
</protein>
<dbReference type="InterPro" id="IPR003656">
    <property type="entry name" value="Znf_BED"/>
</dbReference>
<evidence type="ECO:0000256" key="2">
    <source>
        <dbReference type="ARBA" id="ARBA00022771"/>
    </source>
</evidence>
<evidence type="ECO:0000313" key="7">
    <source>
        <dbReference type="WBParaSite" id="Pan_g614.t1"/>
    </source>
</evidence>
<keyword evidence="2" id="KW-0863">Zinc-finger</keyword>
<keyword evidence="6" id="KW-1185">Reference proteome</keyword>
<keyword evidence="3" id="KW-0862">Zinc</keyword>
<accession>A0A7E5A0D6</accession>
<evidence type="ECO:0000256" key="3">
    <source>
        <dbReference type="ARBA" id="ARBA00022833"/>
    </source>
</evidence>
<feature type="region of interest" description="Disordered" evidence="4">
    <location>
        <begin position="255"/>
        <end position="303"/>
    </location>
</feature>
<dbReference type="GO" id="GO:0003677">
    <property type="term" value="F:DNA binding"/>
    <property type="evidence" value="ECO:0007669"/>
    <property type="project" value="InterPro"/>
</dbReference>
<keyword evidence="1" id="KW-0479">Metal-binding</keyword>
<evidence type="ECO:0000256" key="1">
    <source>
        <dbReference type="ARBA" id="ARBA00022723"/>
    </source>
</evidence>
<feature type="region of interest" description="Disordered" evidence="4">
    <location>
        <begin position="149"/>
        <end position="170"/>
    </location>
</feature>
<evidence type="ECO:0000313" key="6">
    <source>
        <dbReference type="Proteomes" id="UP000492821"/>
    </source>
</evidence>